<keyword evidence="5" id="KW-0598">Phosphotransferase system</keyword>
<dbReference type="Pfam" id="PF03609">
    <property type="entry name" value="EII-Sor"/>
    <property type="match status" value="1"/>
</dbReference>
<sequence length="231" mass="23147">MGLLFLGLVAGLAAVERKGFLQAMLSRPIALAPVAGWVLGDAAGGLVVAAPLELLWLGAVNLGAAVPVHEALGAAAIAGGAVLAGRAAGSGVTPEIAVLAVLLAAPVALLGRRADKAVEGWNERLARHAEAALARHRVAEAARSNLYGLAAPFAIAAVLAPLSAWLAEALIPRFLAAAPGAAAPLRVGWFAFAALACAAGAKALRSRAAPRLFFAAFAAAFAALLTWRLLG</sequence>
<keyword evidence="6 9" id="KW-0812">Transmembrane</keyword>
<evidence type="ECO:0000256" key="4">
    <source>
        <dbReference type="ARBA" id="ARBA00022597"/>
    </source>
</evidence>
<organism evidence="10 11">
    <name type="scientific">Anaeromyxobacter dehalogenans (strain ATCC BAA-258 / DSM 21875 / 2CP-1)</name>
    <dbReference type="NCBI Taxonomy" id="455488"/>
    <lineage>
        <taxon>Bacteria</taxon>
        <taxon>Pseudomonadati</taxon>
        <taxon>Myxococcota</taxon>
        <taxon>Myxococcia</taxon>
        <taxon>Myxococcales</taxon>
        <taxon>Cystobacterineae</taxon>
        <taxon>Anaeromyxobacteraceae</taxon>
        <taxon>Anaeromyxobacter</taxon>
    </lineage>
</organism>
<evidence type="ECO:0000313" key="11">
    <source>
        <dbReference type="Proteomes" id="UP000007089"/>
    </source>
</evidence>
<dbReference type="Proteomes" id="UP000007089">
    <property type="component" value="Chromosome"/>
</dbReference>
<comment type="subcellular location">
    <subcellularLocation>
        <location evidence="1">Cell membrane</location>
        <topology evidence="1">Multi-pass membrane protein</topology>
    </subcellularLocation>
</comment>
<feature type="transmembrane region" description="Helical" evidence="9">
    <location>
        <begin position="29"/>
        <end position="50"/>
    </location>
</feature>
<dbReference type="GO" id="GO:0005886">
    <property type="term" value="C:plasma membrane"/>
    <property type="evidence" value="ECO:0007669"/>
    <property type="project" value="UniProtKB-SubCell"/>
</dbReference>
<feature type="transmembrane region" description="Helical" evidence="9">
    <location>
        <begin position="62"/>
        <end position="84"/>
    </location>
</feature>
<name>B8J8S9_ANAD2</name>
<evidence type="ECO:0000256" key="9">
    <source>
        <dbReference type="SAM" id="Phobius"/>
    </source>
</evidence>
<evidence type="ECO:0000256" key="3">
    <source>
        <dbReference type="ARBA" id="ARBA00022475"/>
    </source>
</evidence>
<evidence type="ECO:0000256" key="6">
    <source>
        <dbReference type="ARBA" id="ARBA00022692"/>
    </source>
</evidence>
<keyword evidence="2" id="KW-0813">Transport</keyword>
<keyword evidence="11" id="KW-1185">Reference proteome</keyword>
<evidence type="ECO:0000313" key="10">
    <source>
        <dbReference type="EMBL" id="ACL63527.1"/>
    </source>
</evidence>
<feature type="transmembrane region" description="Helical" evidence="9">
    <location>
        <begin position="96"/>
        <end position="114"/>
    </location>
</feature>
<gene>
    <name evidence="10" type="ordered locus">A2cp1_0168</name>
</gene>
<feature type="transmembrane region" description="Helical" evidence="9">
    <location>
        <begin position="146"/>
        <end position="167"/>
    </location>
</feature>
<feature type="transmembrane region" description="Helical" evidence="9">
    <location>
        <begin position="187"/>
        <end position="205"/>
    </location>
</feature>
<dbReference type="InterPro" id="IPR004700">
    <property type="entry name" value="PTS_IIC_man"/>
</dbReference>
<keyword evidence="4" id="KW-0762">Sugar transport</keyword>
<protein>
    <submittedName>
        <fullName evidence="10">Phosphotransferase system PTS sorbose-specific IIC subunit</fullName>
    </submittedName>
</protein>
<dbReference type="EMBL" id="CP001359">
    <property type="protein sequence ID" value="ACL63527.1"/>
    <property type="molecule type" value="Genomic_DNA"/>
</dbReference>
<keyword evidence="7 9" id="KW-1133">Transmembrane helix</keyword>
<keyword evidence="3" id="KW-1003">Cell membrane</keyword>
<dbReference type="RefSeq" id="WP_012524236.1">
    <property type="nucleotide sequence ID" value="NC_011891.1"/>
</dbReference>
<dbReference type="GO" id="GO:0009401">
    <property type="term" value="P:phosphoenolpyruvate-dependent sugar phosphotransferase system"/>
    <property type="evidence" value="ECO:0007669"/>
    <property type="project" value="UniProtKB-KW"/>
</dbReference>
<accession>B8J8S9</accession>
<evidence type="ECO:0000256" key="7">
    <source>
        <dbReference type="ARBA" id="ARBA00022989"/>
    </source>
</evidence>
<proteinExistence type="predicted"/>
<dbReference type="KEGG" id="acp:A2cp1_0168"/>
<evidence type="ECO:0000256" key="5">
    <source>
        <dbReference type="ARBA" id="ARBA00022683"/>
    </source>
</evidence>
<dbReference type="AlphaFoldDB" id="B8J8S9"/>
<evidence type="ECO:0000256" key="8">
    <source>
        <dbReference type="ARBA" id="ARBA00023136"/>
    </source>
</evidence>
<reference evidence="10" key="1">
    <citation type="submission" date="2009-01" db="EMBL/GenBank/DDBJ databases">
        <title>Complete sequence of Anaeromyxobacter dehalogenans 2CP-1.</title>
        <authorList>
            <consortium name="US DOE Joint Genome Institute"/>
            <person name="Lucas S."/>
            <person name="Copeland A."/>
            <person name="Lapidus A."/>
            <person name="Glavina del Rio T."/>
            <person name="Dalin E."/>
            <person name="Tice H."/>
            <person name="Bruce D."/>
            <person name="Goodwin L."/>
            <person name="Pitluck S."/>
            <person name="Saunders E."/>
            <person name="Brettin T."/>
            <person name="Detter J.C."/>
            <person name="Han C."/>
            <person name="Larimer F."/>
            <person name="Land M."/>
            <person name="Hauser L."/>
            <person name="Kyrpides N."/>
            <person name="Ovchinnikova G."/>
            <person name="Beliaev A.S."/>
            <person name="Richardson P."/>
        </authorList>
    </citation>
    <scope>NUCLEOTIDE SEQUENCE</scope>
    <source>
        <strain evidence="10">2CP-1</strain>
    </source>
</reference>
<evidence type="ECO:0000256" key="1">
    <source>
        <dbReference type="ARBA" id="ARBA00004651"/>
    </source>
</evidence>
<dbReference type="GO" id="GO:0016740">
    <property type="term" value="F:transferase activity"/>
    <property type="evidence" value="ECO:0007669"/>
    <property type="project" value="UniProtKB-KW"/>
</dbReference>
<feature type="transmembrane region" description="Helical" evidence="9">
    <location>
        <begin position="212"/>
        <end position="230"/>
    </location>
</feature>
<evidence type="ECO:0000256" key="2">
    <source>
        <dbReference type="ARBA" id="ARBA00022448"/>
    </source>
</evidence>
<keyword evidence="8 9" id="KW-0472">Membrane</keyword>
<dbReference type="HOGENOM" id="CLU_1183048_0_0_7"/>